<dbReference type="InterPro" id="IPR050996">
    <property type="entry name" value="Docking_Protein_DOK"/>
</dbReference>
<dbReference type="PROSITE" id="PS50003">
    <property type="entry name" value="PH_DOMAIN"/>
    <property type="match status" value="1"/>
</dbReference>
<proteinExistence type="predicted"/>
<feature type="region of interest" description="Disordered" evidence="1">
    <location>
        <begin position="250"/>
        <end position="286"/>
    </location>
</feature>
<sequence>MKVTMASYVEDLVKCGFLEMKLPRKQRKLTHKASLTLIIWKRKWFVLRRKSPRGQPRLEYYLTEKACSEGRHRTSISLEDLTSVSHAHSRTHNHSFLLVGMEIKLFLSADTEKESLEWIQLIKELVLPEPKLYPSVQAGDIYGLYEVNVIPTEDSDRLELTGNYLMTVRKEYLCLHSAKTGERVLEWELDHLPRFRLQRLSHLQDLDKVLTFQAGRGCKTGEGHFQFLTQRGREILDCVKLQTQKLANMRQPLPHERHRRPSIDSVPCTRSSENETVDSLTSNSFS</sequence>
<evidence type="ECO:0008006" key="6">
    <source>
        <dbReference type="Google" id="ProtNLM"/>
    </source>
</evidence>
<name>A0AAU9VYH3_9CNID</name>
<feature type="domain" description="IRS-type PTB" evidence="3">
    <location>
        <begin position="141"/>
        <end position="253"/>
    </location>
</feature>
<evidence type="ECO:0000256" key="1">
    <source>
        <dbReference type="SAM" id="MobiDB-lite"/>
    </source>
</evidence>
<reference evidence="4 5" key="1">
    <citation type="submission" date="2022-05" db="EMBL/GenBank/DDBJ databases">
        <authorList>
            <consortium name="Genoscope - CEA"/>
            <person name="William W."/>
        </authorList>
    </citation>
    <scope>NUCLEOTIDE SEQUENCE [LARGE SCALE GENOMIC DNA]</scope>
</reference>
<dbReference type="SUPFAM" id="SSF50729">
    <property type="entry name" value="PH domain-like"/>
    <property type="match status" value="2"/>
</dbReference>
<organism evidence="4 5">
    <name type="scientific">Pocillopora meandrina</name>
    <dbReference type="NCBI Taxonomy" id="46732"/>
    <lineage>
        <taxon>Eukaryota</taxon>
        <taxon>Metazoa</taxon>
        <taxon>Cnidaria</taxon>
        <taxon>Anthozoa</taxon>
        <taxon>Hexacorallia</taxon>
        <taxon>Scleractinia</taxon>
        <taxon>Astrocoeniina</taxon>
        <taxon>Pocilloporidae</taxon>
        <taxon>Pocillopora</taxon>
    </lineage>
</organism>
<dbReference type="SMART" id="SM00233">
    <property type="entry name" value="PH"/>
    <property type="match status" value="1"/>
</dbReference>
<feature type="compositionally biased region" description="Polar residues" evidence="1">
    <location>
        <begin position="277"/>
        <end position="286"/>
    </location>
</feature>
<evidence type="ECO:0000259" key="3">
    <source>
        <dbReference type="PROSITE" id="PS51064"/>
    </source>
</evidence>
<feature type="domain" description="PH" evidence="2">
    <location>
        <begin position="11"/>
        <end position="127"/>
    </location>
</feature>
<dbReference type="EMBL" id="CALNXJ010000006">
    <property type="protein sequence ID" value="CAH3042568.1"/>
    <property type="molecule type" value="Genomic_DNA"/>
</dbReference>
<evidence type="ECO:0000259" key="2">
    <source>
        <dbReference type="PROSITE" id="PS50003"/>
    </source>
</evidence>
<dbReference type="InterPro" id="IPR011993">
    <property type="entry name" value="PH-like_dom_sf"/>
</dbReference>
<evidence type="ECO:0000313" key="4">
    <source>
        <dbReference type="EMBL" id="CAH3042568.1"/>
    </source>
</evidence>
<dbReference type="AlphaFoldDB" id="A0AAU9VYH3"/>
<comment type="caution">
    <text evidence="4">The sequence shown here is derived from an EMBL/GenBank/DDBJ whole genome shotgun (WGS) entry which is preliminary data.</text>
</comment>
<dbReference type="GO" id="GO:0005737">
    <property type="term" value="C:cytoplasm"/>
    <property type="evidence" value="ECO:0007669"/>
    <property type="project" value="TreeGrafter"/>
</dbReference>
<dbReference type="GO" id="GO:0007169">
    <property type="term" value="P:cell surface receptor protein tyrosine kinase signaling pathway"/>
    <property type="evidence" value="ECO:0007669"/>
    <property type="project" value="TreeGrafter"/>
</dbReference>
<dbReference type="PROSITE" id="PS51064">
    <property type="entry name" value="IRS_PTB"/>
    <property type="match status" value="1"/>
</dbReference>
<dbReference type="InterPro" id="IPR002404">
    <property type="entry name" value="IRS_PTB"/>
</dbReference>
<dbReference type="SMART" id="SM01244">
    <property type="entry name" value="IRS"/>
    <property type="match status" value="1"/>
</dbReference>
<dbReference type="Pfam" id="PF02174">
    <property type="entry name" value="IRS"/>
    <property type="match status" value="1"/>
</dbReference>
<accession>A0AAU9VYH3</accession>
<gene>
    <name evidence="4" type="ORF">PMEA_00028883</name>
</gene>
<keyword evidence="5" id="KW-1185">Reference proteome</keyword>
<dbReference type="PANTHER" id="PTHR21258:SF62">
    <property type="entry name" value="INSULIN RECEPTOR SUBSTRATE 1"/>
    <property type="match status" value="1"/>
</dbReference>
<evidence type="ECO:0000313" key="5">
    <source>
        <dbReference type="Proteomes" id="UP001159428"/>
    </source>
</evidence>
<dbReference type="Pfam" id="PF15413">
    <property type="entry name" value="PH_11"/>
    <property type="match status" value="1"/>
</dbReference>
<dbReference type="Proteomes" id="UP001159428">
    <property type="component" value="Unassembled WGS sequence"/>
</dbReference>
<dbReference type="PANTHER" id="PTHR21258">
    <property type="entry name" value="DOCKING PROTEIN RELATED"/>
    <property type="match status" value="1"/>
</dbReference>
<protein>
    <recommendedName>
        <fullName evidence="6">Insulin receptor substrate 1</fullName>
    </recommendedName>
</protein>
<dbReference type="InterPro" id="IPR001849">
    <property type="entry name" value="PH_domain"/>
</dbReference>
<dbReference type="Gene3D" id="2.30.29.30">
    <property type="entry name" value="Pleckstrin-homology domain (PH domain)/Phosphotyrosine-binding domain (PTB)"/>
    <property type="match status" value="2"/>
</dbReference>